<keyword evidence="3" id="KW-1185">Reference proteome</keyword>
<name>A0A8S0SC61_OLEEU</name>
<dbReference type="OrthoDB" id="642193at2759"/>
<keyword evidence="1" id="KW-0813">Transport</keyword>
<proteinExistence type="predicted"/>
<dbReference type="GO" id="GO:0008104">
    <property type="term" value="P:intracellular protein localization"/>
    <property type="evidence" value="ECO:0007669"/>
    <property type="project" value="TreeGrafter"/>
</dbReference>
<dbReference type="Gramene" id="OE9A042499T1">
    <property type="protein sequence ID" value="OE9A042499C1"/>
    <property type="gene ID" value="OE9A042499"/>
</dbReference>
<feature type="non-terminal residue" evidence="2">
    <location>
        <position position="164"/>
    </location>
</feature>
<organism evidence="2 3">
    <name type="scientific">Olea europaea subsp. europaea</name>
    <dbReference type="NCBI Taxonomy" id="158383"/>
    <lineage>
        <taxon>Eukaryota</taxon>
        <taxon>Viridiplantae</taxon>
        <taxon>Streptophyta</taxon>
        <taxon>Embryophyta</taxon>
        <taxon>Tracheophyta</taxon>
        <taxon>Spermatophyta</taxon>
        <taxon>Magnoliopsida</taxon>
        <taxon>eudicotyledons</taxon>
        <taxon>Gunneridae</taxon>
        <taxon>Pentapetalae</taxon>
        <taxon>asterids</taxon>
        <taxon>lamiids</taxon>
        <taxon>Lamiales</taxon>
        <taxon>Oleaceae</taxon>
        <taxon>Oleeae</taxon>
        <taxon>Olea</taxon>
    </lineage>
</organism>
<dbReference type="InterPro" id="IPR033961">
    <property type="entry name" value="Exo84"/>
</dbReference>
<dbReference type="AlphaFoldDB" id="A0A8S0SC61"/>
<evidence type="ECO:0000313" key="3">
    <source>
        <dbReference type="Proteomes" id="UP000594638"/>
    </source>
</evidence>
<accession>A0A8S0SC61</accession>
<sequence length="164" mass="18214">MTPTSKFQGSGNKIVRIAETEAQQIALLANASLLADELLPRAAMKLSPLNQAAYKDDPRGGLSERQNRVKQLNSYIAMSVYNLLMELYAKLNRMAAMAADMFDDIEEGPRPLGPLGLQQFYLDMKFVICFASQGRYLSRNLRWAVNDIISKALAAFSATGMDPY</sequence>
<gene>
    <name evidence="2" type="ORF">OLEA9_A042499</name>
</gene>
<protein>
    <submittedName>
        <fullName evidence="2">Exocyst complex component EXO84B</fullName>
    </submittedName>
</protein>
<dbReference type="EMBL" id="CACTIH010004188">
    <property type="protein sequence ID" value="CAA2990033.1"/>
    <property type="molecule type" value="Genomic_DNA"/>
</dbReference>
<dbReference type="PANTHER" id="PTHR21426">
    <property type="entry name" value="EXOCYST COMPLEX COMPONENT 8"/>
    <property type="match status" value="1"/>
</dbReference>
<evidence type="ECO:0000313" key="2">
    <source>
        <dbReference type="EMBL" id="CAA2990033.1"/>
    </source>
</evidence>
<comment type="caution">
    <text evidence="2">The sequence shown here is derived from an EMBL/GenBank/DDBJ whole genome shotgun (WGS) entry which is preliminary data.</text>
</comment>
<evidence type="ECO:0000256" key="1">
    <source>
        <dbReference type="ARBA" id="ARBA00022448"/>
    </source>
</evidence>
<reference evidence="2 3" key="1">
    <citation type="submission" date="2019-12" db="EMBL/GenBank/DDBJ databases">
        <authorList>
            <person name="Alioto T."/>
            <person name="Alioto T."/>
            <person name="Gomez Garrido J."/>
        </authorList>
    </citation>
    <scope>NUCLEOTIDE SEQUENCE [LARGE SCALE GENOMIC DNA]</scope>
</reference>
<dbReference type="GO" id="GO:0006887">
    <property type="term" value="P:exocytosis"/>
    <property type="evidence" value="ECO:0007669"/>
    <property type="project" value="InterPro"/>
</dbReference>
<dbReference type="PANTHER" id="PTHR21426:SF12">
    <property type="entry name" value="EXOCYST COMPLEX COMPONENT 8"/>
    <property type="match status" value="1"/>
</dbReference>
<dbReference type="Proteomes" id="UP000594638">
    <property type="component" value="Unassembled WGS sequence"/>
</dbReference>
<dbReference type="GO" id="GO:0000145">
    <property type="term" value="C:exocyst"/>
    <property type="evidence" value="ECO:0007669"/>
    <property type="project" value="InterPro"/>
</dbReference>
<dbReference type="GO" id="GO:0006893">
    <property type="term" value="P:Golgi to plasma membrane transport"/>
    <property type="evidence" value="ECO:0007669"/>
    <property type="project" value="TreeGrafter"/>
</dbReference>